<comment type="caution">
    <text evidence="2">The sequence shown here is derived from an EMBL/GenBank/DDBJ whole genome shotgun (WGS) entry which is preliminary data.</text>
</comment>
<dbReference type="Proteomes" id="UP000499080">
    <property type="component" value="Unassembled WGS sequence"/>
</dbReference>
<protein>
    <submittedName>
        <fullName evidence="2">Uncharacterized protein</fullName>
    </submittedName>
</protein>
<proteinExistence type="predicted"/>
<evidence type="ECO:0000313" key="3">
    <source>
        <dbReference type="Proteomes" id="UP000499080"/>
    </source>
</evidence>
<evidence type="ECO:0000313" key="2">
    <source>
        <dbReference type="EMBL" id="GBM43593.1"/>
    </source>
</evidence>
<sequence>MKISNALWLVCSARSPQTQISPKVPLRSNNESLASQSEFLLVQLFTLIPQQYEFLPAHMRRIMGKVDSVPFRGLLESSPNVTPESSYPECQGSLNCTSQ</sequence>
<evidence type="ECO:0000256" key="1">
    <source>
        <dbReference type="SAM" id="MobiDB-lite"/>
    </source>
</evidence>
<accession>A0A4Y2FQW7</accession>
<organism evidence="2 3">
    <name type="scientific">Araneus ventricosus</name>
    <name type="common">Orbweaver spider</name>
    <name type="synonym">Epeira ventricosa</name>
    <dbReference type="NCBI Taxonomy" id="182803"/>
    <lineage>
        <taxon>Eukaryota</taxon>
        <taxon>Metazoa</taxon>
        <taxon>Ecdysozoa</taxon>
        <taxon>Arthropoda</taxon>
        <taxon>Chelicerata</taxon>
        <taxon>Arachnida</taxon>
        <taxon>Araneae</taxon>
        <taxon>Araneomorphae</taxon>
        <taxon>Entelegynae</taxon>
        <taxon>Araneoidea</taxon>
        <taxon>Araneidae</taxon>
        <taxon>Araneus</taxon>
    </lineage>
</organism>
<dbReference type="AlphaFoldDB" id="A0A4Y2FQW7"/>
<name>A0A4Y2FQW7_ARAVE</name>
<dbReference type="EMBL" id="BGPR01001034">
    <property type="protein sequence ID" value="GBM43593.1"/>
    <property type="molecule type" value="Genomic_DNA"/>
</dbReference>
<keyword evidence="3" id="KW-1185">Reference proteome</keyword>
<gene>
    <name evidence="2" type="ORF">AVEN_67101_1</name>
</gene>
<feature type="region of interest" description="Disordered" evidence="1">
    <location>
        <begin position="77"/>
        <end position="99"/>
    </location>
</feature>
<reference evidence="2 3" key="1">
    <citation type="journal article" date="2019" name="Sci. Rep.">
        <title>Orb-weaving spider Araneus ventricosus genome elucidates the spidroin gene catalogue.</title>
        <authorList>
            <person name="Kono N."/>
            <person name="Nakamura H."/>
            <person name="Ohtoshi R."/>
            <person name="Moran D.A.P."/>
            <person name="Shinohara A."/>
            <person name="Yoshida Y."/>
            <person name="Fujiwara M."/>
            <person name="Mori M."/>
            <person name="Tomita M."/>
            <person name="Arakawa K."/>
        </authorList>
    </citation>
    <scope>NUCLEOTIDE SEQUENCE [LARGE SCALE GENOMIC DNA]</scope>
</reference>